<sequence length="62" mass="6877">MSEKKISSRQAFLLSLNVVLATILLLVPSEVIKESGVNAWLAIIISGFIVAYFLENRKKSKV</sequence>
<dbReference type="RefSeq" id="WP_134117981.1">
    <property type="nucleotide sequence ID" value="NZ_SOEG01000027.1"/>
</dbReference>
<comment type="caution">
    <text evidence="2">The sequence shown here is derived from an EMBL/GenBank/DDBJ whole genome shotgun (WGS) entry which is preliminary data.</text>
</comment>
<gene>
    <name evidence="2" type="ORF">C7959_1279</name>
</gene>
<protein>
    <submittedName>
        <fullName evidence="2">Uncharacterized protein</fullName>
    </submittedName>
</protein>
<proteinExistence type="predicted"/>
<evidence type="ECO:0000313" key="3">
    <source>
        <dbReference type="Proteomes" id="UP000295832"/>
    </source>
</evidence>
<keyword evidence="1" id="KW-1133">Transmembrane helix</keyword>
<dbReference type="STRING" id="926561.GCA_000379025_02356"/>
<dbReference type="EMBL" id="SOEG01000027">
    <property type="protein sequence ID" value="TDX48440.1"/>
    <property type="molecule type" value="Genomic_DNA"/>
</dbReference>
<organism evidence="2 3">
    <name type="scientific">Orenia marismortui</name>
    <dbReference type="NCBI Taxonomy" id="46469"/>
    <lineage>
        <taxon>Bacteria</taxon>
        <taxon>Bacillati</taxon>
        <taxon>Bacillota</taxon>
        <taxon>Clostridia</taxon>
        <taxon>Halanaerobiales</taxon>
        <taxon>Halobacteroidaceae</taxon>
        <taxon>Orenia</taxon>
    </lineage>
</organism>
<keyword evidence="1" id="KW-0472">Membrane</keyword>
<name>A0A4R8H1K1_9FIRM</name>
<reference evidence="2 3" key="1">
    <citation type="submission" date="2019-03" db="EMBL/GenBank/DDBJ databases">
        <title>Subsurface microbial communities from deep shales in Ohio and West Virginia, USA.</title>
        <authorList>
            <person name="Wrighton K."/>
        </authorList>
    </citation>
    <scope>NUCLEOTIDE SEQUENCE [LARGE SCALE GENOMIC DNA]</scope>
    <source>
        <strain evidence="2 3">MSL 6dP</strain>
    </source>
</reference>
<feature type="transmembrane region" description="Helical" evidence="1">
    <location>
        <begin position="37"/>
        <end position="54"/>
    </location>
</feature>
<evidence type="ECO:0000313" key="2">
    <source>
        <dbReference type="EMBL" id="TDX48440.1"/>
    </source>
</evidence>
<keyword evidence="3" id="KW-1185">Reference proteome</keyword>
<accession>A0A4R8H1K1</accession>
<dbReference type="AlphaFoldDB" id="A0A4R8H1K1"/>
<dbReference type="Proteomes" id="UP000295832">
    <property type="component" value="Unassembled WGS sequence"/>
</dbReference>
<evidence type="ECO:0000256" key="1">
    <source>
        <dbReference type="SAM" id="Phobius"/>
    </source>
</evidence>
<keyword evidence="1" id="KW-0812">Transmembrane</keyword>
<feature type="transmembrane region" description="Helical" evidence="1">
    <location>
        <begin position="12"/>
        <end position="31"/>
    </location>
</feature>